<dbReference type="GO" id="GO:0035091">
    <property type="term" value="F:phosphatidylinositol binding"/>
    <property type="evidence" value="ECO:0007669"/>
    <property type="project" value="InterPro"/>
</dbReference>
<dbReference type="GO" id="GO:0016020">
    <property type="term" value="C:membrane"/>
    <property type="evidence" value="ECO:0007669"/>
    <property type="project" value="UniProtKB-ARBA"/>
</dbReference>
<dbReference type="InterPro" id="IPR051366">
    <property type="entry name" value="DEF8"/>
</dbReference>
<dbReference type="PANTHER" id="PTHR12326:SF3">
    <property type="entry name" value="DIFFERENTIALLY EXPRESSED IN FDCP 8 HOMOLOG"/>
    <property type="match status" value="1"/>
</dbReference>
<keyword evidence="4" id="KW-0862">Zinc</keyword>
<keyword evidence="6" id="KW-1133">Transmembrane helix</keyword>
<dbReference type="Pfam" id="PF00787">
    <property type="entry name" value="PX"/>
    <property type="match status" value="1"/>
</dbReference>
<feature type="transmembrane region" description="Helical" evidence="6">
    <location>
        <begin position="114"/>
        <end position="133"/>
    </location>
</feature>
<dbReference type="CDD" id="cd06093">
    <property type="entry name" value="PX_domain"/>
    <property type="match status" value="1"/>
</dbReference>
<dbReference type="SMART" id="SM01175">
    <property type="entry name" value="DUF4206"/>
    <property type="match status" value="1"/>
</dbReference>
<name>A0A834LHM4_RHOSS</name>
<evidence type="ECO:0000256" key="5">
    <source>
        <dbReference type="SAM" id="MobiDB-lite"/>
    </source>
</evidence>
<evidence type="ECO:0000256" key="2">
    <source>
        <dbReference type="ARBA" id="ARBA00022737"/>
    </source>
</evidence>
<feature type="transmembrane region" description="Helical" evidence="6">
    <location>
        <begin position="22"/>
        <end position="40"/>
    </location>
</feature>
<evidence type="ECO:0000313" key="9">
    <source>
        <dbReference type="Proteomes" id="UP000626092"/>
    </source>
</evidence>
<evidence type="ECO:0000259" key="7">
    <source>
        <dbReference type="PROSITE" id="PS50195"/>
    </source>
</evidence>
<feature type="region of interest" description="Disordered" evidence="5">
    <location>
        <begin position="344"/>
        <end position="397"/>
    </location>
</feature>
<feature type="compositionally biased region" description="Basic and acidic residues" evidence="5">
    <location>
        <begin position="513"/>
        <end position="522"/>
    </location>
</feature>
<dbReference type="SMART" id="SM00312">
    <property type="entry name" value="PX"/>
    <property type="match status" value="1"/>
</dbReference>
<dbReference type="Proteomes" id="UP000626092">
    <property type="component" value="Unassembled WGS sequence"/>
</dbReference>
<dbReference type="Pfam" id="PF13901">
    <property type="entry name" value="RH_dom"/>
    <property type="match status" value="1"/>
</dbReference>
<feature type="domain" description="PX" evidence="7">
    <location>
        <begin position="894"/>
        <end position="1030"/>
    </location>
</feature>
<dbReference type="GO" id="GO:0008270">
    <property type="term" value="F:zinc ion binding"/>
    <property type="evidence" value="ECO:0007669"/>
    <property type="project" value="UniProtKB-KW"/>
</dbReference>
<evidence type="ECO:0000256" key="6">
    <source>
        <dbReference type="SAM" id="Phobius"/>
    </source>
</evidence>
<dbReference type="SUPFAM" id="SSF64268">
    <property type="entry name" value="PX domain"/>
    <property type="match status" value="1"/>
</dbReference>
<dbReference type="GO" id="GO:0005768">
    <property type="term" value="C:endosome"/>
    <property type="evidence" value="ECO:0007669"/>
    <property type="project" value="UniProtKB-ARBA"/>
</dbReference>
<keyword evidence="1" id="KW-0479">Metal-binding</keyword>
<feature type="region of interest" description="Disordered" evidence="5">
    <location>
        <begin position="501"/>
        <end position="529"/>
    </location>
</feature>
<accession>A0A834LHM4</accession>
<evidence type="ECO:0000256" key="4">
    <source>
        <dbReference type="ARBA" id="ARBA00022833"/>
    </source>
</evidence>
<protein>
    <recommendedName>
        <fullName evidence="7">PX domain-containing protein</fullName>
    </recommendedName>
</protein>
<gene>
    <name evidence="8" type="ORF">RHSIM_Rhsim08G0173800</name>
</gene>
<keyword evidence="6" id="KW-0472">Membrane</keyword>
<keyword evidence="9" id="KW-1185">Reference proteome</keyword>
<dbReference type="InterPro" id="IPR036871">
    <property type="entry name" value="PX_dom_sf"/>
</dbReference>
<dbReference type="InterPro" id="IPR025258">
    <property type="entry name" value="RH_dom"/>
</dbReference>
<comment type="caution">
    <text evidence="8">The sequence shown here is derived from an EMBL/GenBank/DDBJ whole genome shotgun (WGS) entry which is preliminary data.</text>
</comment>
<dbReference type="EMBL" id="WJXA01000008">
    <property type="protein sequence ID" value="KAF7136136.1"/>
    <property type="molecule type" value="Genomic_DNA"/>
</dbReference>
<evidence type="ECO:0000256" key="3">
    <source>
        <dbReference type="ARBA" id="ARBA00022771"/>
    </source>
</evidence>
<dbReference type="PROSITE" id="PS50195">
    <property type="entry name" value="PX"/>
    <property type="match status" value="1"/>
</dbReference>
<keyword evidence="3" id="KW-0863">Zinc-finger</keyword>
<keyword evidence="6" id="KW-0812">Transmembrane</keyword>
<dbReference type="OrthoDB" id="1918044at2759"/>
<evidence type="ECO:0000256" key="1">
    <source>
        <dbReference type="ARBA" id="ARBA00022723"/>
    </source>
</evidence>
<dbReference type="Gene3D" id="3.30.1520.10">
    <property type="entry name" value="Phox-like domain"/>
    <property type="match status" value="1"/>
</dbReference>
<sequence length="1372" mass="150356">MEALEKSEETVSNVTPRMPGTVNWGTATVVGVFAGMLYGGSKEASASVSKDAEVMLKLGSTPDKREQYRLMRDAMEKRFIKVTRGSIVGGVRLGMFTAAFCGLQNLLAEKRGVYDVYNVVGAGSATAATFGLIMPGSLRWRARNVVLGSVLGAAFCLPLGWLQLKLVEKANEGRLATSSGSSGSQEAKSGVGAAIERLEGQRTKRSVLGVMVLAPSSRKLIVMPKNYEEGALQMPMTGAVVSIFFGITDCISDRQMINGEATGEASVEVAPPDLPDEKSDGGDESPVYSQYSSCGESEFERYCSANSVLGTPSLCSSVGDVGSLGDFSLGAGFSRRIGDRKLLSPSGSGCSSDHRIGPWEGNNLPDVENGVEGRGLGRVSDGLNSDRNMGDESDSELPEVVDLNTVLDEELCMDDGGGGVFHWRDHSESEVMRSSGGTLADLHTSSIESIEENVSLGLGVNCDGHSSDRVEVETHQRVITEQVNISLDQLCSDSAVEFDVREDERCSDEDDNDSSRFEHSEGEDSMFGYGTDDEQKINLLHQRNMQYHEEGKVEKGNSLLMGSSIAFGSNDWDDFELETSKSDMKSIMLEKIEPNTETEINALSSVSRTEAGFSGIDPDKEVLTDVSDPTSQVQTARELEGCITNGSLTPIHFLDFCDTEQGNDAEDVLIPKNQVGDLEESVDWLKACSGIDILQTQQDILSQDAPLKEGSNFRGGNLEKAIPLLSAQKFDKGNGSQVLEIHESDQSTSHFDPLFDIRASQLASASTETPDEQRVGFPRESLAPLGMDENDTKRQLKDSYALFNQFEVRPKPVKTENQELNEFYDEFVHEMEEILLDSTESPGARFTHDDKVNRSHLSLPLRDGGSTASTSGNDDAYSLIQRSITINGVEVVGAKQKKGDVSFGERLVGVKEYTVYTIRVWSGTDHWEVERRYRDFCTLYRRLKAVYENQGSILPSPWAAVERESRKIFGNVSPDVVSERSALIQECLRSILHSRFSSSLPSALIWFFAPAKVVPSSPAYNTFNPASPFSARGRNTDNMVTLGKTISLIVEIGPHKSTKQILEAQHYTCAGCHKHFDDGKTRMLEFVQTLGWGKPRLCEYTGQLFCSVCHTNETAVLPARVLHHWDFTHYPVAQLAKSYLDSIHDQPMLCVSAVNPILFSKVPALVQVTGVRKRIGAMLPYVRCPFRMSIYKGLASRRYLLESNEFFALRDLIDLSKGVFSVLPVMVDTISRKILEHITEQCLVCCDVGVPCNARQACDDPSSLIFPFQEGEVERCRSCKSVFHKCCFKKITSCPCGHRLKEDLEKGGSTSSSHRIGNESSSTLDLFGRKSDSKSTVGFLSGLFTKGKQEKLWGPKDSDTVILMGSLPSTSV</sequence>
<dbReference type="InterPro" id="IPR001683">
    <property type="entry name" value="PX_dom"/>
</dbReference>
<feature type="transmembrane region" description="Helical" evidence="6">
    <location>
        <begin position="145"/>
        <end position="164"/>
    </location>
</feature>
<proteinExistence type="predicted"/>
<dbReference type="PANTHER" id="PTHR12326">
    <property type="entry name" value="PLECKSTRIN HOMOLOGY DOMAIN CONTAINING PROTEIN"/>
    <property type="match status" value="1"/>
</dbReference>
<evidence type="ECO:0000313" key="8">
    <source>
        <dbReference type="EMBL" id="KAF7136136.1"/>
    </source>
</evidence>
<keyword evidence="2" id="KW-0677">Repeat</keyword>
<feature type="region of interest" description="Disordered" evidence="5">
    <location>
        <begin position="264"/>
        <end position="290"/>
    </location>
</feature>
<organism evidence="8 9">
    <name type="scientific">Rhododendron simsii</name>
    <name type="common">Sims's rhododendron</name>
    <dbReference type="NCBI Taxonomy" id="118357"/>
    <lineage>
        <taxon>Eukaryota</taxon>
        <taxon>Viridiplantae</taxon>
        <taxon>Streptophyta</taxon>
        <taxon>Embryophyta</taxon>
        <taxon>Tracheophyta</taxon>
        <taxon>Spermatophyta</taxon>
        <taxon>Magnoliopsida</taxon>
        <taxon>eudicotyledons</taxon>
        <taxon>Gunneridae</taxon>
        <taxon>Pentapetalae</taxon>
        <taxon>asterids</taxon>
        <taxon>Ericales</taxon>
        <taxon>Ericaceae</taxon>
        <taxon>Ericoideae</taxon>
        <taxon>Rhodoreae</taxon>
        <taxon>Rhododendron</taxon>
    </lineage>
</organism>
<reference evidence="8" key="1">
    <citation type="submission" date="2019-11" db="EMBL/GenBank/DDBJ databases">
        <authorList>
            <person name="Liu Y."/>
            <person name="Hou J."/>
            <person name="Li T.-Q."/>
            <person name="Guan C.-H."/>
            <person name="Wu X."/>
            <person name="Wu H.-Z."/>
            <person name="Ling F."/>
            <person name="Zhang R."/>
            <person name="Shi X.-G."/>
            <person name="Ren J.-P."/>
            <person name="Chen E.-F."/>
            <person name="Sun J.-M."/>
        </authorList>
    </citation>
    <scope>NUCLEOTIDE SEQUENCE</scope>
    <source>
        <strain evidence="8">Adult_tree_wgs_1</strain>
        <tissue evidence="8">Leaves</tissue>
    </source>
</reference>